<comment type="subcellular location">
    <subcellularLocation>
        <location evidence="1">Cell envelope</location>
    </subcellularLocation>
</comment>
<organism evidence="6 7">
    <name type="scientific">Nitzschia inconspicua</name>
    <dbReference type="NCBI Taxonomy" id="303405"/>
    <lineage>
        <taxon>Eukaryota</taxon>
        <taxon>Sar</taxon>
        <taxon>Stramenopiles</taxon>
        <taxon>Ochrophyta</taxon>
        <taxon>Bacillariophyta</taxon>
        <taxon>Bacillariophyceae</taxon>
        <taxon>Bacillariophycidae</taxon>
        <taxon>Bacillariales</taxon>
        <taxon>Bacillariaceae</taxon>
        <taxon>Nitzschia</taxon>
    </lineage>
</organism>
<evidence type="ECO:0000313" key="6">
    <source>
        <dbReference type="EMBL" id="KAG7367655.1"/>
    </source>
</evidence>
<evidence type="ECO:0000256" key="4">
    <source>
        <dbReference type="SAM" id="MobiDB-lite"/>
    </source>
</evidence>
<feature type="region of interest" description="Disordered" evidence="4">
    <location>
        <begin position="175"/>
        <end position="204"/>
    </location>
</feature>
<dbReference type="Proteomes" id="UP000693970">
    <property type="component" value="Unassembled WGS sequence"/>
</dbReference>
<keyword evidence="7" id="KW-1185">Reference proteome</keyword>
<feature type="transmembrane region" description="Helical" evidence="5">
    <location>
        <begin position="431"/>
        <end position="457"/>
    </location>
</feature>
<dbReference type="InterPro" id="IPR051848">
    <property type="entry name" value="PGIP"/>
</dbReference>
<dbReference type="PANTHER" id="PTHR48059">
    <property type="entry name" value="POLYGALACTURONASE INHIBITOR 1"/>
    <property type="match status" value="1"/>
</dbReference>
<evidence type="ECO:0000256" key="3">
    <source>
        <dbReference type="ARBA" id="ARBA00022737"/>
    </source>
</evidence>
<dbReference type="OrthoDB" id="205182at2759"/>
<dbReference type="EMBL" id="JAGRRH010000007">
    <property type="protein sequence ID" value="KAG7367655.1"/>
    <property type="molecule type" value="Genomic_DNA"/>
</dbReference>
<evidence type="ECO:0000313" key="7">
    <source>
        <dbReference type="Proteomes" id="UP000693970"/>
    </source>
</evidence>
<accession>A0A9K3LSB0</accession>
<feature type="compositionally biased region" description="Polar residues" evidence="4">
    <location>
        <begin position="541"/>
        <end position="551"/>
    </location>
</feature>
<feature type="region of interest" description="Disordered" evidence="4">
    <location>
        <begin position="473"/>
        <end position="555"/>
    </location>
</feature>
<dbReference type="AlphaFoldDB" id="A0A9K3LSB0"/>
<keyword evidence="2" id="KW-0433">Leucine-rich repeat</keyword>
<proteinExistence type="predicted"/>
<dbReference type="FunFam" id="3.80.10.10:FF:000041">
    <property type="entry name" value="LRR receptor-like serine/threonine-protein kinase ERECTA"/>
    <property type="match status" value="1"/>
</dbReference>
<protein>
    <submittedName>
        <fullName evidence="6">Two component regulator</fullName>
    </submittedName>
</protein>
<feature type="compositionally biased region" description="Low complexity" evidence="4">
    <location>
        <begin position="45"/>
        <end position="63"/>
    </location>
</feature>
<dbReference type="PANTHER" id="PTHR48059:SF30">
    <property type="entry name" value="OS06G0587000 PROTEIN"/>
    <property type="match status" value="1"/>
</dbReference>
<reference evidence="6" key="2">
    <citation type="submission" date="2021-04" db="EMBL/GenBank/DDBJ databases">
        <authorList>
            <person name="Podell S."/>
        </authorList>
    </citation>
    <scope>NUCLEOTIDE SEQUENCE</scope>
    <source>
        <strain evidence="6">Hildebrandi</strain>
    </source>
</reference>
<feature type="compositionally biased region" description="Polar residues" evidence="4">
    <location>
        <begin position="278"/>
        <end position="297"/>
    </location>
</feature>
<feature type="region of interest" description="Disordered" evidence="4">
    <location>
        <begin position="38"/>
        <end position="120"/>
    </location>
</feature>
<keyword evidence="3" id="KW-0677">Repeat</keyword>
<reference evidence="6" key="1">
    <citation type="journal article" date="2021" name="Sci. Rep.">
        <title>Diploid genomic architecture of Nitzschia inconspicua, an elite biomass production diatom.</title>
        <authorList>
            <person name="Oliver A."/>
            <person name="Podell S."/>
            <person name="Pinowska A."/>
            <person name="Traller J.C."/>
            <person name="Smith S.R."/>
            <person name="McClure R."/>
            <person name="Beliaev A."/>
            <person name="Bohutskyi P."/>
            <person name="Hill E.A."/>
            <person name="Rabines A."/>
            <person name="Zheng H."/>
            <person name="Allen L.Z."/>
            <person name="Kuo A."/>
            <person name="Grigoriev I.V."/>
            <person name="Allen A.E."/>
            <person name="Hazlebeck D."/>
            <person name="Allen E.E."/>
        </authorList>
    </citation>
    <scope>NUCLEOTIDE SEQUENCE</scope>
    <source>
        <strain evidence="6">Hildebrandi</strain>
    </source>
</reference>
<sequence>MPPAIHRSKPPPSKGTTSYHMTSHRDVEELFSGISIGGRASAADGTNNNNNKKNKKLNNNNNNNKKRKTKGKNGTNNNNNGGDDGDVLLPTSTQPASVEEQAPTTTDPVPALNHSSYTDNSPFHQYLTQIENDYGVTSIESVGPNATFERSFEDDEQHEQQHEQEPVIEVQTSYPSQSYSHNQVGPSFPNKQNGDLNNSTLSAPDSVSDMYQIAVMQYDPATGTYEDDISTLGDESMIRRRTLWTDPGNGNGKETLVDADDYEKELVEGKVANKQQRRSQPPTNIKTTKTMQSMPNETTTATTSKKKKNKTKEQNKVTSSVPTKLTRPPPPPLEDPSKLKTIKINKSKSRSGNTFLQSFFSNSYSNEDEVQDDDEDNKRDTPMSADVYTTVNEFSTSNMHDEEEAVNGTEVGDDGIDHNEAPLFARQNKWLIIRFMVCLSIFLMAVAAVALTFGILYSNDSALVVGLFGGGKADSNNAPNNPPTDSGDDFFVYNDDDDQNIFDPPPSIFDRFNPTPSPTVDEPLSPGLPRPPIRPKPDDGQQSSGTGTTEPPTVDENVSFHLLSVLANYSSSSIDIIMDDKSPQFLAYQWVLNDPRMGDGELPIDFQLGKAPWMNYSDECQWKSSNQATDGNICNSDGELFALHVRRIGLNGTIPSEIGLLSTLRLFLANGNPGLAGSLPTELGLLSRMEKLQITSGALVGTIPTEIGSWTRLTVAGLGNNQLEGTLPTELGLWTNLVTLGVQGNDLRGTLPSEIGRLQQLESLTMERNFFSGTVPREWTNLSKLQSFSIQENLITGGIPNGFCSLGNLQALLADCLNEINCQCCTQCF</sequence>
<name>A0A9K3LSB0_9STRA</name>
<keyword evidence="5" id="KW-0812">Transmembrane</keyword>
<feature type="region of interest" description="Disordered" evidence="4">
    <location>
        <begin position="1"/>
        <end position="22"/>
    </location>
</feature>
<evidence type="ECO:0000256" key="1">
    <source>
        <dbReference type="ARBA" id="ARBA00004196"/>
    </source>
</evidence>
<evidence type="ECO:0000256" key="5">
    <source>
        <dbReference type="SAM" id="Phobius"/>
    </source>
</evidence>
<feature type="compositionally biased region" description="Low complexity" evidence="4">
    <location>
        <begin position="72"/>
        <end position="81"/>
    </location>
</feature>
<evidence type="ECO:0000256" key="2">
    <source>
        <dbReference type="ARBA" id="ARBA00022614"/>
    </source>
</evidence>
<feature type="compositionally biased region" description="Polar residues" evidence="4">
    <location>
        <begin position="90"/>
        <end position="120"/>
    </location>
</feature>
<comment type="caution">
    <text evidence="6">The sequence shown here is derived from an EMBL/GenBank/DDBJ whole genome shotgun (WGS) entry which is preliminary data.</text>
</comment>
<keyword evidence="5" id="KW-1133">Transmembrane helix</keyword>
<keyword evidence="5" id="KW-0472">Membrane</keyword>
<feature type="region of interest" description="Disordered" evidence="4">
    <location>
        <begin position="268"/>
        <end position="346"/>
    </location>
</feature>
<gene>
    <name evidence="6" type="ORF">IV203_030326</name>
</gene>